<reference evidence="3" key="1">
    <citation type="submission" date="2013-06" db="EMBL/GenBank/DDBJ databases">
        <authorList>
            <person name="Zhao Q."/>
        </authorList>
    </citation>
    <scope>NUCLEOTIDE SEQUENCE</scope>
    <source>
        <strain evidence="3">cv. W1943</strain>
    </source>
</reference>
<dbReference type="Proteomes" id="UP000008022">
    <property type="component" value="Unassembled WGS sequence"/>
</dbReference>
<evidence type="ECO:0000313" key="3">
    <source>
        <dbReference type="Proteomes" id="UP000008022"/>
    </source>
</evidence>
<dbReference type="Gramene" id="ORUFI11G19690.1">
    <property type="protein sequence ID" value="ORUFI11G19690.1"/>
    <property type="gene ID" value="ORUFI11G19690"/>
</dbReference>
<reference evidence="2" key="2">
    <citation type="submission" date="2015-06" db="UniProtKB">
        <authorList>
            <consortium name="EnsemblPlants"/>
        </authorList>
    </citation>
    <scope>IDENTIFICATION</scope>
</reference>
<dbReference type="EnsemblPlants" id="ORUFI11G19690.1">
    <property type="protein sequence ID" value="ORUFI11G19690.1"/>
    <property type="gene ID" value="ORUFI11G19690"/>
</dbReference>
<sequence>MSPTGGAIRPRRRRNSSVSLFPPKRTAAISLWWHGHMQSRILAAGQPATQCPLPSRNGNGIGSGGARSGDPRPVLGLYRLPATYSNNTIVFSHRA</sequence>
<dbReference type="OMA" id="ISLWWHG"/>
<name>A0A0E0RAB8_ORYRU</name>
<proteinExistence type="predicted"/>
<dbReference type="HOGENOM" id="CLU_2403371_0_0_1"/>
<dbReference type="AlphaFoldDB" id="A0A0E0RAB8"/>
<evidence type="ECO:0000256" key="1">
    <source>
        <dbReference type="SAM" id="MobiDB-lite"/>
    </source>
</evidence>
<evidence type="ECO:0000313" key="2">
    <source>
        <dbReference type="EnsemblPlants" id="ORUFI11G19690.1"/>
    </source>
</evidence>
<protein>
    <submittedName>
        <fullName evidence="2">Uncharacterized protein</fullName>
    </submittedName>
</protein>
<organism evidence="2 3">
    <name type="scientific">Oryza rufipogon</name>
    <name type="common">Brownbeard rice</name>
    <name type="synonym">Asian wild rice</name>
    <dbReference type="NCBI Taxonomy" id="4529"/>
    <lineage>
        <taxon>Eukaryota</taxon>
        <taxon>Viridiplantae</taxon>
        <taxon>Streptophyta</taxon>
        <taxon>Embryophyta</taxon>
        <taxon>Tracheophyta</taxon>
        <taxon>Spermatophyta</taxon>
        <taxon>Magnoliopsida</taxon>
        <taxon>Liliopsida</taxon>
        <taxon>Poales</taxon>
        <taxon>Poaceae</taxon>
        <taxon>BOP clade</taxon>
        <taxon>Oryzoideae</taxon>
        <taxon>Oryzeae</taxon>
        <taxon>Oryzinae</taxon>
        <taxon>Oryza</taxon>
    </lineage>
</organism>
<feature type="region of interest" description="Disordered" evidence="1">
    <location>
        <begin position="1"/>
        <end position="20"/>
    </location>
</feature>
<accession>A0A0E0RAB8</accession>
<keyword evidence="3" id="KW-1185">Reference proteome</keyword>